<dbReference type="InterPro" id="IPR027395">
    <property type="entry name" value="WH_DNA-bd_dom"/>
</dbReference>
<evidence type="ECO:0000259" key="2">
    <source>
        <dbReference type="Pfam" id="PF13601"/>
    </source>
</evidence>
<dbReference type="Gene3D" id="1.10.10.10">
    <property type="entry name" value="Winged helix-like DNA-binding domain superfamily/Winged helix DNA-binding domain"/>
    <property type="match status" value="1"/>
</dbReference>
<dbReference type="InterPro" id="IPR011991">
    <property type="entry name" value="ArsR-like_HTH"/>
</dbReference>
<comment type="caution">
    <text evidence="3">The sequence shown here is derived from an EMBL/GenBank/DDBJ whole genome shotgun (WGS) entry which is preliminary data.</text>
</comment>
<evidence type="ECO:0000313" key="4">
    <source>
        <dbReference type="Proteomes" id="UP000587462"/>
    </source>
</evidence>
<dbReference type="Proteomes" id="UP000587462">
    <property type="component" value="Unassembled WGS sequence"/>
</dbReference>
<dbReference type="EMBL" id="JABBXF010000027">
    <property type="protein sequence ID" value="NVK78660.1"/>
    <property type="molecule type" value="Genomic_DNA"/>
</dbReference>
<gene>
    <name evidence="3" type="ORF">HG542_13395</name>
</gene>
<feature type="region of interest" description="Disordered" evidence="1">
    <location>
        <begin position="1"/>
        <end position="36"/>
    </location>
</feature>
<organism evidence="3 4">
    <name type="scientific">Streptomyces morookaense</name>
    <name type="common">Streptoverticillium morookaense</name>
    <dbReference type="NCBI Taxonomy" id="1970"/>
    <lineage>
        <taxon>Bacteria</taxon>
        <taxon>Bacillati</taxon>
        <taxon>Actinomycetota</taxon>
        <taxon>Actinomycetes</taxon>
        <taxon>Kitasatosporales</taxon>
        <taxon>Streptomycetaceae</taxon>
        <taxon>Streptomyces</taxon>
    </lineage>
</organism>
<evidence type="ECO:0000313" key="3">
    <source>
        <dbReference type="EMBL" id="NVK78660.1"/>
    </source>
</evidence>
<dbReference type="InterPro" id="IPR036388">
    <property type="entry name" value="WH-like_DNA-bd_sf"/>
</dbReference>
<feature type="domain" description="Winged helix DNA-binding" evidence="2">
    <location>
        <begin position="44"/>
        <end position="122"/>
    </location>
</feature>
<protein>
    <submittedName>
        <fullName evidence="3">Transcriptional regulator</fullName>
    </submittedName>
</protein>
<dbReference type="AlphaFoldDB" id="A0A7Y7E772"/>
<keyword evidence="4" id="KW-1185">Reference proteome</keyword>
<dbReference type="InterPro" id="IPR036390">
    <property type="entry name" value="WH_DNA-bd_sf"/>
</dbReference>
<reference evidence="3 4" key="1">
    <citation type="submission" date="2020-04" db="EMBL/GenBank/DDBJ databases">
        <title>Draft Genome Sequence of Streptomyces morookaense DSM 40503, an 8-azaguanine-producing strain.</title>
        <authorList>
            <person name="Qi J."/>
            <person name="Gao J.-M."/>
        </authorList>
    </citation>
    <scope>NUCLEOTIDE SEQUENCE [LARGE SCALE GENOMIC DNA]</scope>
    <source>
        <strain evidence="3 4">DSM 40503</strain>
    </source>
</reference>
<dbReference type="PANTHER" id="PTHR37318">
    <property type="entry name" value="BSL7504 PROTEIN"/>
    <property type="match status" value="1"/>
</dbReference>
<name>A0A7Y7E772_STRMO</name>
<dbReference type="Pfam" id="PF13601">
    <property type="entry name" value="HTH_34"/>
    <property type="match status" value="1"/>
</dbReference>
<proteinExistence type="predicted"/>
<accession>A0A7Y7E772</accession>
<dbReference type="SUPFAM" id="SSF46785">
    <property type="entry name" value="Winged helix' DNA-binding domain"/>
    <property type="match status" value="1"/>
</dbReference>
<evidence type="ECO:0000256" key="1">
    <source>
        <dbReference type="SAM" id="MobiDB-lite"/>
    </source>
</evidence>
<dbReference type="PANTHER" id="PTHR37318:SF1">
    <property type="entry name" value="BSL7504 PROTEIN"/>
    <property type="match status" value="1"/>
</dbReference>
<sequence length="129" mass="14141">MGTGRTAGRRWHPGHGPTPPQEGHTRTVTAPEDGFNETIHAPNRLRICAALDAVEEIEFGTIRDTLGVSPSVLSKHVTVLTDAGYVEQRRAVRETRQRVWLRLTKDGRAAYRAHLAALRAIVNADLGDG</sequence>
<dbReference type="CDD" id="cd00090">
    <property type="entry name" value="HTH_ARSR"/>
    <property type="match status" value="1"/>
</dbReference>